<protein>
    <recommendedName>
        <fullName evidence="1">Peptidase C14 caspase domain-containing protein</fullName>
    </recommendedName>
</protein>
<keyword evidence="3" id="KW-1185">Reference proteome</keyword>
<dbReference type="Pfam" id="PF00656">
    <property type="entry name" value="Peptidase_C14"/>
    <property type="match status" value="1"/>
</dbReference>
<dbReference type="EMBL" id="CP019288">
    <property type="protein sequence ID" value="QHI38665.1"/>
    <property type="molecule type" value="Genomic_DNA"/>
</dbReference>
<dbReference type="SUPFAM" id="SSF52129">
    <property type="entry name" value="Caspase-like"/>
    <property type="match status" value="1"/>
</dbReference>
<dbReference type="Gene3D" id="3.40.50.1460">
    <property type="match status" value="1"/>
</dbReference>
<dbReference type="RefSeq" id="WP_160131202.1">
    <property type="nucleotide sequence ID" value="NZ_CP019288.1"/>
</dbReference>
<dbReference type="GO" id="GO:0005737">
    <property type="term" value="C:cytoplasm"/>
    <property type="evidence" value="ECO:0007669"/>
    <property type="project" value="TreeGrafter"/>
</dbReference>
<dbReference type="AlphaFoldDB" id="A0A7L4ZPW1"/>
<reference evidence="2 3" key="1">
    <citation type="journal article" date="2013" name="Int. J. Syst. Evol. Microbiol.">
        <title>Kordia antarctica sp. nov., isolated from Antarctic seawater.</title>
        <authorList>
            <person name="Baek K."/>
            <person name="Choi A."/>
            <person name="Kang I."/>
            <person name="Lee K."/>
            <person name="Cho J.C."/>
        </authorList>
    </citation>
    <scope>NUCLEOTIDE SEQUENCE [LARGE SCALE GENOMIC DNA]</scope>
    <source>
        <strain evidence="2 3">IMCC3317</strain>
    </source>
</reference>
<accession>A0A7L4ZPW1</accession>
<dbReference type="InterPro" id="IPR029030">
    <property type="entry name" value="Caspase-like_dom_sf"/>
</dbReference>
<dbReference type="KEGG" id="kan:IMCC3317_40590"/>
<gene>
    <name evidence="2" type="ORF">IMCC3317_40590</name>
</gene>
<dbReference type="PANTHER" id="PTHR48104:SF30">
    <property type="entry name" value="METACASPASE-1"/>
    <property type="match status" value="1"/>
</dbReference>
<evidence type="ECO:0000313" key="2">
    <source>
        <dbReference type="EMBL" id="QHI38665.1"/>
    </source>
</evidence>
<evidence type="ECO:0000313" key="3">
    <source>
        <dbReference type="Proteomes" id="UP000464657"/>
    </source>
</evidence>
<dbReference type="OrthoDB" id="596779at2"/>
<dbReference type="InterPro" id="IPR011600">
    <property type="entry name" value="Pept_C14_caspase"/>
</dbReference>
<organism evidence="2 3">
    <name type="scientific">Kordia antarctica</name>
    <dbReference type="NCBI Taxonomy" id="1218801"/>
    <lineage>
        <taxon>Bacteria</taxon>
        <taxon>Pseudomonadati</taxon>
        <taxon>Bacteroidota</taxon>
        <taxon>Flavobacteriia</taxon>
        <taxon>Flavobacteriales</taxon>
        <taxon>Flavobacteriaceae</taxon>
        <taxon>Kordia</taxon>
    </lineage>
</organism>
<evidence type="ECO:0000259" key="1">
    <source>
        <dbReference type="Pfam" id="PF00656"/>
    </source>
</evidence>
<sequence length="413" mass="46659">MNLNNAHALLIGVGGDDISITVDDATAITNVLTDPNKAAYKEKNVCLLTEEKATRPNILNALHDLVEITKNEPESTVLIYYSGHGGQDRNTNKYYLLPHGYNMNNKIDTMIDGQEFSKLINQIKAERLLLILDCCHAAGILVNGKSVVSKNQNTEITSSNINLINHLNSGEGRVFITSCDDNEQSYIVSDAKNSLFTEVFLEALEGKVSTDEYVKLTDVIYHTSNEVPKRIKKANSNYVQRPIYKYIENLSPDYFICKATVSEEENIKNYLYSEKKLQTLLEEQGVLGSNYTSHFLHQFPKGPLVDQHLIDDSIIEAYARAIPATRAHLYIKKANKLRLKVNPEDHNYIINTAFIIPSQHAAPIDAWLNIIDIARLNGPRMLAALLLTIPNYNLKEEVREEIRELIEKLKTFK</sequence>
<name>A0A7L4ZPW1_9FLAO</name>
<dbReference type="GO" id="GO:0004197">
    <property type="term" value="F:cysteine-type endopeptidase activity"/>
    <property type="evidence" value="ECO:0007669"/>
    <property type="project" value="InterPro"/>
</dbReference>
<dbReference type="InterPro" id="IPR050452">
    <property type="entry name" value="Metacaspase"/>
</dbReference>
<proteinExistence type="predicted"/>
<dbReference type="Proteomes" id="UP000464657">
    <property type="component" value="Chromosome"/>
</dbReference>
<dbReference type="PANTHER" id="PTHR48104">
    <property type="entry name" value="METACASPASE-4"/>
    <property type="match status" value="1"/>
</dbReference>
<dbReference type="GO" id="GO:0006508">
    <property type="term" value="P:proteolysis"/>
    <property type="evidence" value="ECO:0007669"/>
    <property type="project" value="InterPro"/>
</dbReference>
<feature type="domain" description="Peptidase C14 caspase" evidence="1">
    <location>
        <begin position="7"/>
        <end position="244"/>
    </location>
</feature>